<keyword evidence="4 12" id="KW-0812">Transmembrane</keyword>
<dbReference type="FunFam" id="3.30.450.60:FF:000002">
    <property type="entry name" value="AP-2 complex subunit mu, putative"/>
    <property type="match status" value="1"/>
</dbReference>
<dbReference type="GO" id="GO:0005391">
    <property type="term" value="F:P-type sodium:potassium-exchanging transporter activity"/>
    <property type="evidence" value="ECO:0007669"/>
    <property type="project" value="TreeGrafter"/>
</dbReference>
<dbReference type="PRINTS" id="PR00119">
    <property type="entry name" value="CATATPASE"/>
</dbReference>
<keyword evidence="6" id="KW-0067">ATP-binding</keyword>
<dbReference type="GO" id="GO:1990573">
    <property type="term" value="P:potassium ion import across plasma membrane"/>
    <property type="evidence" value="ECO:0007669"/>
    <property type="project" value="TreeGrafter"/>
</dbReference>
<keyword evidence="3" id="KW-1003">Cell membrane</keyword>
<dbReference type="InterPro" id="IPR008250">
    <property type="entry name" value="ATPase_P-typ_transduc_dom_A_sf"/>
</dbReference>
<dbReference type="PROSITE" id="PS00990">
    <property type="entry name" value="CLAT_ADAPTOR_M_1"/>
    <property type="match status" value="1"/>
</dbReference>
<comment type="caution">
    <text evidence="14">The sequence shown here is derived from an EMBL/GenBank/DDBJ whole genome shotgun (WGS) entry which is preliminary data.</text>
</comment>
<dbReference type="Pfam" id="PF00122">
    <property type="entry name" value="E1-E2_ATPase"/>
    <property type="match status" value="1"/>
</dbReference>
<keyword evidence="2" id="KW-0813">Transport</keyword>
<dbReference type="InterPro" id="IPR036168">
    <property type="entry name" value="AP2_Mu_C_sf"/>
</dbReference>
<dbReference type="CDD" id="cd09251">
    <property type="entry name" value="AP-2_Mu2_Cterm"/>
    <property type="match status" value="1"/>
</dbReference>
<dbReference type="GO" id="GO:0016887">
    <property type="term" value="F:ATP hydrolysis activity"/>
    <property type="evidence" value="ECO:0007669"/>
    <property type="project" value="InterPro"/>
</dbReference>
<dbReference type="InterPro" id="IPR006068">
    <property type="entry name" value="ATPase_P-typ_cation-transptr_C"/>
</dbReference>
<dbReference type="InterPro" id="IPR043512">
    <property type="entry name" value="Mu2_C"/>
</dbReference>
<dbReference type="PROSITE" id="PS51072">
    <property type="entry name" value="MHD"/>
    <property type="match status" value="1"/>
</dbReference>
<dbReference type="GO" id="GO:0006886">
    <property type="term" value="P:intracellular protein transport"/>
    <property type="evidence" value="ECO:0007669"/>
    <property type="project" value="InterPro"/>
</dbReference>
<dbReference type="EMBL" id="CAJVPJ010000284">
    <property type="protein sequence ID" value="CAG8506349.1"/>
    <property type="molecule type" value="Genomic_DNA"/>
</dbReference>
<dbReference type="SUPFAM" id="SSF81660">
    <property type="entry name" value="Metal cation-transporting ATPase, ATP-binding domain N"/>
    <property type="match status" value="1"/>
</dbReference>
<dbReference type="InterPro" id="IPR011012">
    <property type="entry name" value="Longin-like_dom_sf"/>
</dbReference>
<dbReference type="InterPro" id="IPR023214">
    <property type="entry name" value="HAD_sf"/>
</dbReference>
<dbReference type="GO" id="GO:0030007">
    <property type="term" value="P:intracellular potassium ion homeostasis"/>
    <property type="evidence" value="ECO:0007669"/>
    <property type="project" value="TreeGrafter"/>
</dbReference>
<gene>
    <name evidence="14" type="ORF">POCULU_LOCUS2837</name>
</gene>
<comment type="subcellular location">
    <subcellularLocation>
        <location evidence="1">Cell membrane</location>
        <topology evidence="1">Multi-pass membrane protein</topology>
    </subcellularLocation>
</comment>
<dbReference type="GO" id="GO:0016192">
    <property type="term" value="P:vesicle-mediated transport"/>
    <property type="evidence" value="ECO:0007669"/>
    <property type="project" value="InterPro"/>
</dbReference>
<proteinExistence type="predicted"/>
<dbReference type="GO" id="GO:0030131">
    <property type="term" value="C:clathrin adaptor complex"/>
    <property type="evidence" value="ECO:0007669"/>
    <property type="project" value="InterPro"/>
</dbReference>
<dbReference type="Gene3D" id="2.60.40.1170">
    <property type="entry name" value="Mu homology domain, subdomain B"/>
    <property type="match status" value="2"/>
</dbReference>
<keyword evidence="9 12" id="KW-1133">Transmembrane helix</keyword>
<evidence type="ECO:0000256" key="6">
    <source>
        <dbReference type="ARBA" id="ARBA00022840"/>
    </source>
</evidence>
<feature type="transmembrane region" description="Helical" evidence="12">
    <location>
        <begin position="106"/>
        <end position="124"/>
    </location>
</feature>
<dbReference type="InterPro" id="IPR036412">
    <property type="entry name" value="HAD-like_sf"/>
</dbReference>
<dbReference type="InterPro" id="IPR023299">
    <property type="entry name" value="ATPase_P-typ_cyto_dom_N"/>
</dbReference>
<dbReference type="Pfam" id="PF00928">
    <property type="entry name" value="Adap_comp_sub"/>
    <property type="match status" value="1"/>
</dbReference>
<dbReference type="FunFam" id="3.40.50.1000:FF:000083">
    <property type="entry name" value="Sodium/potassium-transporting ATPase subunit alpha"/>
    <property type="match status" value="1"/>
</dbReference>
<organism evidence="14 15">
    <name type="scientific">Paraglomus occultum</name>
    <dbReference type="NCBI Taxonomy" id="144539"/>
    <lineage>
        <taxon>Eukaryota</taxon>
        <taxon>Fungi</taxon>
        <taxon>Fungi incertae sedis</taxon>
        <taxon>Mucoromycota</taxon>
        <taxon>Glomeromycotina</taxon>
        <taxon>Glomeromycetes</taxon>
        <taxon>Paraglomerales</taxon>
        <taxon>Paraglomeraceae</taxon>
        <taxon>Paraglomus</taxon>
    </lineage>
</organism>
<dbReference type="GO" id="GO:0006883">
    <property type="term" value="P:intracellular sodium ion homeostasis"/>
    <property type="evidence" value="ECO:0007669"/>
    <property type="project" value="TreeGrafter"/>
</dbReference>
<keyword evidence="8" id="KW-1278">Translocase</keyword>
<evidence type="ECO:0000256" key="11">
    <source>
        <dbReference type="SAM" id="MobiDB-lite"/>
    </source>
</evidence>
<feature type="transmembrane region" description="Helical" evidence="12">
    <location>
        <begin position="298"/>
        <end position="323"/>
    </location>
</feature>
<dbReference type="Gene3D" id="3.40.1110.10">
    <property type="entry name" value="Calcium-transporting ATPase, cytoplasmic domain N"/>
    <property type="match status" value="1"/>
</dbReference>
<evidence type="ECO:0000256" key="9">
    <source>
        <dbReference type="ARBA" id="ARBA00022989"/>
    </source>
</evidence>
<feature type="domain" description="MHD" evidence="13">
    <location>
        <begin position="1162"/>
        <end position="1410"/>
    </location>
</feature>
<feature type="transmembrane region" description="Helical" evidence="12">
    <location>
        <begin position="1003"/>
        <end position="1025"/>
    </location>
</feature>
<dbReference type="InterPro" id="IPR001757">
    <property type="entry name" value="P_typ_ATPase"/>
</dbReference>
<accession>A0A9N9F2Y5</accession>
<evidence type="ECO:0000256" key="10">
    <source>
        <dbReference type="ARBA" id="ARBA00023136"/>
    </source>
</evidence>
<evidence type="ECO:0000256" key="3">
    <source>
        <dbReference type="ARBA" id="ARBA00022475"/>
    </source>
</evidence>
<dbReference type="InterPro" id="IPR059000">
    <property type="entry name" value="ATPase_P-type_domA"/>
</dbReference>
<dbReference type="InterPro" id="IPR018240">
    <property type="entry name" value="Clathrin_mu_CS"/>
</dbReference>
<dbReference type="GO" id="GO:0036376">
    <property type="term" value="P:sodium ion export across plasma membrane"/>
    <property type="evidence" value="ECO:0007669"/>
    <property type="project" value="TreeGrafter"/>
</dbReference>
<dbReference type="SUPFAM" id="SSF81665">
    <property type="entry name" value="Calcium ATPase, transmembrane domain M"/>
    <property type="match status" value="2"/>
</dbReference>
<dbReference type="InterPro" id="IPR050510">
    <property type="entry name" value="Cation_transp_ATPase_P-type"/>
</dbReference>
<feature type="region of interest" description="Disordered" evidence="11">
    <location>
        <begin position="1"/>
        <end position="23"/>
    </location>
</feature>
<feature type="transmembrane region" description="Helical" evidence="12">
    <location>
        <begin position="269"/>
        <end position="292"/>
    </location>
</feature>
<dbReference type="Gene3D" id="1.20.1110.10">
    <property type="entry name" value="Calcium-transporting ATPase, transmembrane domain"/>
    <property type="match status" value="2"/>
</dbReference>
<dbReference type="SUPFAM" id="SSF56784">
    <property type="entry name" value="HAD-like"/>
    <property type="match status" value="1"/>
</dbReference>
<evidence type="ECO:0000256" key="4">
    <source>
        <dbReference type="ARBA" id="ARBA00022692"/>
    </source>
</evidence>
<dbReference type="GO" id="GO:1902600">
    <property type="term" value="P:proton transmembrane transport"/>
    <property type="evidence" value="ECO:0007669"/>
    <property type="project" value="TreeGrafter"/>
</dbReference>
<evidence type="ECO:0000313" key="14">
    <source>
        <dbReference type="EMBL" id="CAG8506349.1"/>
    </source>
</evidence>
<keyword evidence="10 12" id="KW-0472">Membrane</keyword>
<evidence type="ECO:0000259" key="13">
    <source>
        <dbReference type="PROSITE" id="PS51072"/>
    </source>
</evidence>
<dbReference type="PRINTS" id="PR00121">
    <property type="entry name" value="NAKATPASE"/>
</dbReference>
<evidence type="ECO:0000256" key="12">
    <source>
        <dbReference type="SAM" id="Phobius"/>
    </source>
</evidence>
<dbReference type="PANTHER" id="PTHR43294">
    <property type="entry name" value="SODIUM/POTASSIUM-TRANSPORTING ATPASE SUBUNIT ALPHA"/>
    <property type="match status" value="1"/>
</dbReference>
<keyword evidence="15" id="KW-1185">Reference proteome</keyword>
<dbReference type="SUPFAM" id="SSF81653">
    <property type="entry name" value="Calcium ATPase, transduction domain A"/>
    <property type="match status" value="1"/>
</dbReference>
<sequence>MSQASNVLEITAVEKSEPPEKPPTITFHSGTLVKDYQSTANSKFKSLEIDEHLLNAEQVASQCNTNINFSKPADSNGLSTDDAQKRVLEGGQNYAVLAVEFEANKVNIYLGAVLFAVAFLNAYIEFYQLRKSAAILESFLNLSPQKCLVRRDGKWTQILAINLVRGDVVFVKMGNKVPADLYLFAATDMKVDNSSLTGETGPQKRTTFNFEKNHLKATNLCFSGTLVISGEGYGIVIRTGDTTVLGQIANLTFREKKNKSPLAREIDDLVKIISGLATLSVIVFFFCSLKIYNNNIALSLNFAISLLVAWAPQGLPATVMMLLTVAAKRMGKRNVLVKDLQSVETLGAITLLAIDKAGTLTGNGMVPSYIWSDSKLYTTFNQNESAEPFDPKNAGNQEIILTFILCSRINPFEIRFASQYVPDYDEVVNAYPKIFEIPLIAANKWALSIHKKRHENGELILYMQGAPERVLFHCSTIFLGGVAVPLTDEHRKQFHDVYEFMASKGHRVLAFARLPLPGSQYSVNYSFTRDEIYNILGNLCFFGLVSLEVPPKHGVREAMGRCRLAGIRVVMITDDGLLTAENIARNINLMLSDTKALVAKRTGRPVDSIREEEYNAIAISGETIDTLSDFEWDNIFSKREIVFASTSPRHKLEIVKRAQNMGHIVGVTGDGVNDAPALKKADLGISMNSTGSDVSKEAASMILLDDNFASTIKGIEEGRLIFINLKKSVQYVITHLTPEIYAVLLFIIVPLPLPLSTIQILLIDLGYELFIAMTFAWDKPEDASKLMKLAPRRRVTLKTIQNLRRRALMRTPTVTDPETGLPLQTSRMSRFFTQFKKLASWEWWKQRFELSGDGEVLIDGNILSYAYLEVGILETVFCLLAYFIVLNHHGISPTDARLMQLNGSYFLSSSPDYTTTRGVTLTADQQVEALSQGQSIFYLSIMIQQMFDLFAVKDRFDLPFGELMFSNPRNFIGIFLGGCLAMFVVYIPPANTALGSNYRLSPLYWLTPIGGGITILLYVSVRILVFRRRRASLISEKGEVLISRLYRHDLKHENLYIAAVTKCNANAALVFEFCYRIINIGKSYFGKFDEESVKNNFVLIYELLDEVLDFGYPQNSETETLKMYITTEGVKSERAVKEDSSKITIQATGTTSWRRADIKYRKNEAFIDVIESVNLLMSTKGNILRADVSGQIMMRAYLSGTPECKFGLNDKLVLDKDPRINSVSRRANAVEIDDCQFHQCVKLGKFDSDRTINFIPPDGEFELMRTTENVNLPFRVHPTVNEIGKSRVEYRVTVKANFSNKLYANNVVVRIPTPLNTANINVRVVSGKAKYVPADNSIVWKMPRFQGQSEFTLSGEAELSAMTVNKAWSRPPISMDFQVLMFTASGLLVRFLKVFEKSDYQSVKWCIDTY</sequence>
<dbReference type="OrthoDB" id="158672at2759"/>
<keyword evidence="7" id="KW-0653">Protein transport</keyword>
<evidence type="ECO:0000256" key="8">
    <source>
        <dbReference type="ARBA" id="ARBA00022967"/>
    </source>
</evidence>
<dbReference type="SUPFAM" id="SSF49447">
    <property type="entry name" value="Second domain of Mu2 adaptin subunit (ap50) of ap2 adaptor"/>
    <property type="match status" value="1"/>
</dbReference>
<dbReference type="Gene3D" id="3.40.50.1000">
    <property type="entry name" value="HAD superfamily/HAD-like"/>
    <property type="match status" value="1"/>
</dbReference>
<dbReference type="GO" id="GO:0005886">
    <property type="term" value="C:plasma membrane"/>
    <property type="evidence" value="ECO:0007669"/>
    <property type="project" value="UniProtKB-SubCell"/>
</dbReference>
<keyword evidence="5" id="KW-0547">Nucleotide-binding</keyword>
<evidence type="ECO:0000256" key="7">
    <source>
        <dbReference type="ARBA" id="ARBA00022927"/>
    </source>
</evidence>
<dbReference type="InterPro" id="IPR028565">
    <property type="entry name" value="MHD"/>
</dbReference>
<dbReference type="Proteomes" id="UP000789572">
    <property type="component" value="Unassembled WGS sequence"/>
</dbReference>
<dbReference type="Pfam" id="PF00689">
    <property type="entry name" value="Cation_ATPase_C"/>
    <property type="match status" value="1"/>
</dbReference>
<evidence type="ECO:0000256" key="2">
    <source>
        <dbReference type="ARBA" id="ARBA00022448"/>
    </source>
</evidence>
<dbReference type="PANTHER" id="PTHR43294:SF21">
    <property type="entry name" value="CATION TRANSPORTING ATPASE"/>
    <property type="match status" value="1"/>
</dbReference>
<reference evidence="14" key="1">
    <citation type="submission" date="2021-06" db="EMBL/GenBank/DDBJ databases">
        <authorList>
            <person name="Kallberg Y."/>
            <person name="Tangrot J."/>
            <person name="Rosling A."/>
        </authorList>
    </citation>
    <scope>NUCLEOTIDE SEQUENCE</scope>
    <source>
        <strain evidence="14">IA702</strain>
    </source>
</reference>
<dbReference type="InterPro" id="IPR023298">
    <property type="entry name" value="ATPase_P-typ_TM_dom_sf"/>
</dbReference>
<evidence type="ECO:0000256" key="5">
    <source>
        <dbReference type="ARBA" id="ARBA00022741"/>
    </source>
</evidence>
<dbReference type="Pfam" id="PF13246">
    <property type="entry name" value="Cation_ATPase"/>
    <property type="match status" value="1"/>
</dbReference>
<dbReference type="GO" id="GO:0005524">
    <property type="term" value="F:ATP binding"/>
    <property type="evidence" value="ECO:0007669"/>
    <property type="project" value="UniProtKB-KW"/>
</dbReference>
<dbReference type="Gene3D" id="3.30.450.60">
    <property type="match status" value="1"/>
</dbReference>
<feature type="transmembrane region" description="Helical" evidence="12">
    <location>
        <begin position="972"/>
        <end position="991"/>
    </location>
</feature>
<evidence type="ECO:0000313" key="15">
    <source>
        <dbReference type="Proteomes" id="UP000789572"/>
    </source>
</evidence>
<name>A0A9N9F2Y5_9GLOM</name>
<dbReference type="Gene3D" id="2.70.150.10">
    <property type="entry name" value="Calcium-transporting ATPase, cytoplasmic transduction domain A"/>
    <property type="match status" value="1"/>
</dbReference>
<feature type="transmembrane region" description="Helical" evidence="12">
    <location>
        <begin position="865"/>
        <end position="885"/>
    </location>
</feature>
<dbReference type="NCBIfam" id="TIGR01494">
    <property type="entry name" value="ATPase_P-type"/>
    <property type="match status" value="2"/>
</dbReference>
<dbReference type="SUPFAM" id="SSF64356">
    <property type="entry name" value="SNARE-like"/>
    <property type="match status" value="1"/>
</dbReference>
<evidence type="ECO:0000256" key="1">
    <source>
        <dbReference type="ARBA" id="ARBA00004651"/>
    </source>
</evidence>
<protein>
    <submittedName>
        <fullName evidence="14">8389_t:CDS:1</fullName>
    </submittedName>
</protein>